<organism evidence="1 2">
    <name type="scientific">Trichothecium roseum</name>
    <dbReference type="NCBI Taxonomy" id="47278"/>
    <lineage>
        <taxon>Eukaryota</taxon>
        <taxon>Fungi</taxon>
        <taxon>Dikarya</taxon>
        <taxon>Ascomycota</taxon>
        <taxon>Pezizomycotina</taxon>
        <taxon>Sordariomycetes</taxon>
        <taxon>Hypocreomycetidae</taxon>
        <taxon>Hypocreales</taxon>
        <taxon>Hypocreales incertae sedis</taxon>
        <taxon>Trichothecium</taxon>
    </lineage>
</organism>
<reference evidence="1" key="1">
    <citation type="submission" date="2022-10" db="EMBL/GenBank/DDBJ databases">
        <title>Complete Genome of Trichothecium roseum strain YXFP-22015, a Plant Pathogen Isolated from Citrus.</title>
        <authorList>
            <person name="Wang Y."/>
            <person name="Zhu L."/>
        </authorList>
    </citation>
    <scope>NUCLEOTIDE SEQUENCE</scope>
    <source>
        <strain evidence="1">YXFP-22015</strain>
    </source>
</reference>
<gene>
    <name evidence="1" type="ORF">N3K66_005545</name>
</gene>
<proteinExistence type="predicted"/>
<evidence type="ECO:0000313" key="2">
    <source>
        <dbReference type="Proteomes" id="UP001163324"/>
    </source>
</evidence>
<accession>A0ACC0UY74</accession>
<comment type="caution">
    <text evidence="1">The sequence shown here is derived from an EMBL/GenBank/DDBJ whole genome shotgun (WGS) entry which is preliminary data.</text>
</comment>
<keyword evidence="2" id="KW-1185">Reference proteome</keyword>
<protein>
    <submittedName>
        <fullName evidence="1">Uncharacterized protein</fullName>
    </submittedName>
</protein>
<sequence length="300" mass="33007">MVQTTTKFGIFLALQTLLFGLFMNRSPLLMETMAPTGKWADEPMKIITTPQSESQKTDLFTTGATHMCLLHNSIIRGFNSIYLQAPHVQEGDKAGFVGYALTWHKFVQSHHDDEERNLFTKVEEVLGDKDVFAETHAEHESFLPGLAEFRTYLSGLASPADVSPDALLRIMDSFKEPFEHHFHHEITSIAALAAHPSAPAEGTPEAAAASKIFKAWGKKTVSQAGVADVVPFFLLNLDGTAEGGAWMDWPPMPAPVRWALVNVVGSWWGGARWKFSSCDGAGVPRELYALSSEGSRDDMT</sequence>
<evidence type="ECO:0000313" key="1">
    <source>
        <dbReference type="EMBL" id="KAI9899084.1"/>
    </source>
</evidence>
<dbReference type="Proteomes" id="UP001163324">
    <property type="component" value="Chromosome 5"/>
</dbReference>
<name>A0ACC0UY74_9HYPO</name>
<dbReference type="EMBL" id="CM047944">
    <property type="protein sequence ID" value="KAI9899084.1"/>
    <property type="molecule type" value="Genomic_DNA"/>
</dbReference>